<dbReference type="GO" id="GO:0022627">
    <property type="term" value="C:cytosolic small ribosomal subunit"/>
    <property type="evidence" value="ECO:0007669"/>
    <property type="project" value="TreeGrafter"/>
</dbReference>
<dbReference type="EMBL" id="CAADRP010001541">
    <property type="protein sequence ID" value="VFU40364.1"/>
    <property type="molecule type" value="Genomic_DNA"/>
</dbReference>
<dbReference type="Gene3D" id="2.40.50.740">
    <property type="match status" value="1"/>
</dbReference>
<reference evidence="2" key="1">
    <citation type="submission" date="2019-03" db="EMBL/GenBank/DDBJ databases">
        <authorList>
            <person name="Mank J."/>
            <person name="Almeida P."/>
        </authorList>
    </citation>
    <scope>NUCLEOTIDE SEQUENCE</scope>
    <source>
        <strain evidence="2">78183</strain>
    </source>
</reference>
<dbReference type="InterPro" id="IPR013843">
    <property type="entry name" value="Ribosomal_eS4_N"/>
</dbReference>
<dbReference type="AlphaFoldDB" id="A0A6N2LXU2"/>
<evidence type="ECO:0000259" key="1">
    <source>
        <dbReference type="Pfam" id="PF08071"/>
    </source>
</evidence>
<name>A0A6N2LXU2_SALVM</name>
<dbReference type="Pfam" id="PF08071">
    <property type="entry name" value="RS4NT"/>
    <property type="match status" value="1"/>
</dbReference>
<dbReference type="InterPro" id="IPR000876">
    <property type="entry name" value="Ribosomal_eS4"/>
</dbReference>
<sequence length="254" mass="28597">MGPNKNPIDRSNRARGLEKNLKRLNAPKHWLLDKLGGAHPSQRMLASRSYFAKQAKICSHIPDMPLLMERSGQIKPAHLVSWMENLQNPNFSSIDTTPTSTSNALTTNTKPKSILAGSATIDKGKQLQVLALRKRNVDEKSHKFEIILLNLMVIVKSTELDDNNKHFMMLMIWIAMIWSLSFAKFSLGRKASLPYLNTYDGRTIHYPDPLITANYTIKLDPIVDFIKFDAGNVVMLTGGRNRGRKRLAESQTAA</sequence>
<feature type="domain" description="Small ribosomal subunit protein eS4 N-terminal" evidence="1">
    <location>
        <begin position="15"/>
        <end position="37"/>
    </location>
</feature>
<protein>
    <recommendedName>
        <fullName evidence="1">Small ribosomal subunit protein eS4 N-terminal domain-containing protein</fullName>
    </recommendedName>
</protein>
<accession>A0A6N2LXU2</accession>
<dbReference type="PANTHER" id="PTHR11581:SF0">
    <property type="entry name" value="SMALL RIBOSOMAL SUBUNIT PROTEIN ES4"/>
    <property type="match status" value="1"/>
</dbReference>
<organism evidence="2">
    <name type="scientific">Salix viminalis</name>
    <name type="common">Common osier</name>
    <name type="synonym">Basket willow</name>
    <dbReference type="NCBI Taxonomy" id="40686"/>
    <lineage>
        <taxon>Eukaryota</taxon>
        <taxon>Viridiplantae</taxon>
        <taxon>Streptophyta</taxon>
        <taxon>Embryophyta</taxon>
        <taxon>Tracheophyta</taxon>
        <taxon>Spermatophyta</taxon>
        <taxon>Magnoliopsida</taxon>
        <taxon>eudicotyledons</taxon>
        <taxon>Gunneridae</taxon>
        <taxon>Pentapetalae</taxon>
        <taxon>rosids</taxon>
        <taxon>fabids</taxon>
        <taxon>Malpighiales</taxon>
        <taxon>Salicaceae</taxon>
        <taxon>Saliceae</taxon>
        <taxon>Salix</taxon>
    </lineage>
</organism>
<dbReference type="GO" id="GO:0006412">
    <property type="term" value="P:translation"/>
    <property type="evidence" value="ECO:0007669"/>
    <property type="project" value="InterPro"/>
</dbReference>
<evidence type="ECO:0000313" key="2">
    <source>
        <dbReference type="EMBL" id="VFU40364.1"/>
    </source>
</evidence>
<dbReference type="InterPro" id="IPR038237">
    <property type="entry name" value="Ribosomal_eS4_central_sf"/>
</dbReference>
<proteinExistence type="predicted"/>
<gene>
    <name evidence="2" type="ORF">SVIM_LOCUS230717</name>
</gene>
<dbReference type="PANTHER" id="PTHR11581">
    <property type="entry name" value="30S/40S RIBOSOMAL PROTEIN S4"/>
    <property type="match status" value="1"/>
</dbReference>
<dbReference type="GO" id="GO:0019843">
    <property type="term" value="F:rRNA binding"/>
    <property type="evidence" value="ECO:0007669"/>
    <property type="project" value="UniProtKB-KW"/>
</dbReference>
<dbReference type="GO" id="GO:0003735">
    <property type="term" value="F:structural constituent of ribosome"/>
    <property type="evidence" value="ECO:0007669"/>
    <property type="project" value="InterPro"/>
</dbReference>